<reference evidence="2" key="1">
    <citation type="submission" date="2023-01" db="EMBL/GenBank/DDBJ databases">
        <title>Whole genome sequence of Paucibacter sp. S2-9 isolated from pond sediment.</title>
        <authorList>
            <person name="Jung J.Y."/>
        </authorList>
    </citation>
    <scope>NUCLEOTIDE SEQUENCE</scope>
    <source>
        <strain evidence="2">S2-9</strain>
    </source>
</reference>
<protein>
    <submittedName>
        <fullName evidence="2">Uncharacterized protein</fullName>
    </submittedName>
</protein>
<evidence type="ECO:0000313" key="3">
    <source>
        <dbReference type="Proteomes" id="UP001177769"/>
    </source>
</evidence>
<evidence type="ECO:0000313" key="2">
    <source>
        <dbReference type="EMBL" id="WIT12122.1"/>
    </source>
</evidence>
<name>A0AA95NFU0_9BURK</name>
<keyword evidence="3" id="KW-1185">Reference proteome</keyword>
<feature type="region of interest" description="Disordered" evidence="1">
    <location>
        <begin position="1"/>
        <end position="22"/>
    </location>
</feature>
<organism evidence="2 3">
    <name type="scientific">Paucibacter sediminis</name>
    <dbReference type="NCBI Taxonomy" id="3019553"/>
    <lineage>
        <taxon>Bacteria</taxon>
        <taxon>Pseudomonadati</taxon>
        <taxon>Pseudomonadota</taxon>
        <taxon>Betaproteobacteria</taxon>
        <taxon>Burkholderiales</taxon>
        <taxon>Sphaerotilaceae</taxon>
        <taxon>Roseateles</taxon>
    </lineage>
</organism>
<dbReference type="RefSeq" id="WP_285233212.1">
    <property type="nucleotide sequence ID" value="NZ_CP116346.1"/>
</dbReference>
<dbReference type="Proteomes" id="UP001177769">
    <property type="component" value="Chromosome"/>
</dbReference>
<dbReference type="AlphaFoldDB" id="A0AA95NFU0"/>
<gene>
    <name evidence="2" type="ORF">PFX98_00525</name>
</gene>
<dbReference type="EMBL" id="CP116346">
    <property type="protein sequence ID" value="WIT12122.1"/>
    <property type="molecule type" value="Genomic_DNA"/>
</dbReference>
<proteinExistence type="predicted"/>
<evidence type="ECO:0000256" key="1">
    <source>
        <dbReference type="SAM" id="MobiDB-lite"/>
    </source>
</evidence>
<sequence length="154" mass="16113">MSSNPSVKETRPPQVPYVERQNTGGKLTSIERALLAIPVASVLVACSTTGGSHESTATIGKVLEKHAASAAAVSGTYVQGSHNPLHSLVATLTAEPAHTIYVIQTANGAKRYVRERVAFDLGACVEVMTAKERVGEESWKLGEAVLRASNACGA</sequence>
<dbReference type="KEGG" id="pais:PFX98_00525"/>
<accession>A0AA95NFU0</accession>